<protein>
    <submittedName>
        <fullName evidence="2">Uncharacterized protein</fullName>
    </submittedName>
</protein>
<gene>
    <name evidence="2" type="ORF">MNBD_GAMMA26-756</name>
</gene>
<dbReference type="AlphaFoldDB" id="A0A3B1B6F4"/>
<keyword evidence="1" id="KW-0472">Membrane</keyword>
<sequence>PIIYQLILAHWVPILFIIALPILGDDREAIIRGSGF</sequence>
<evidence type="ECO:0000256" key="1">
    <source>
        <dbReference type="SAM" id="Phobius"/>
    </source>
</evidence>
<dbReference type="EMBL" id="UOFX01000024">
    <property type="protein sequence ID" value="VAX07483.1"/>
    <property type="molecule type" value="Genomic_DNA"/>
</dbReference>
<keyword evidence="1" id="KW-1133">Transmembrane helix</keyword>
<evidence type="ECO:0000313" key="2">
    <source>
        <dbReference type="EMBL" id="VAX07483.1"/>
    </source>
</evidence>
<organism evidence="2">
    <name type="scientific">hydrothermal vent metagenome</name>
    <dbReference type="NCBI Taxonomy" id="652676"/>
    <lineage>
        <taxon>unclassified sequences</taxon>
        <taxon>metagenomes</taxon>
        <taxon>ecological metagenomes</taxon>
    </lineage>
</organism>
<feature type="transmembrane region" description="Helical" evidence="1">
    <location>
        <begin position="6"/>
        <end position="24"/>
    </location>
</feature>
<reference evidence="2" key="1">
    <citation type="submission" date="2018-06" db="EMBL/GenBank/DDBJ databases">
        <authorList>
            <person name="Zhirakovskaya E."/>
        </authorList>
    </citation>
    <scope>NUCLEOTIDE SEQUENCE</scope>
</reference>
<proteinExistence type="predicted"/>
<name>A0A3B1B6F4_9ZZZZ</name>
<keyword evidence="1" id="KW-0812">Transmembrane</keyword>
<accession>A0A3B1B6F4</accession>
<feature type="non-terminal residue" evidence="2">
    <location>
        <position position="1"/>
    </location>
</feature>